<gene>
    <name evidence="1" type="ORF">EYF80_026942</name>
</gene>
<proteinExistence type="predicted"/>
<sequence length="129" mass="14439">MDLRQIGITSVAGTTAPNRKLLVNISTMAEEARGQTHLQADGLKPRYCYHHMLFPEEWEHFPLSHYVVVLWFPGFNQKLLMSQTSSAIWSVRSPIETSGFPKNKTNKTTTLGHDHVDNAAAACSTKVTE</sequence>
<comment type="caution">
    <text evidence="1">The sequence shown here is derived from an EMBL/GenBank/DDBJ whole genome shotgun (WGS) entry which is preliminary data.</text>
</comment>
<dbReference type="Proteomes" id="UP000314294">
    <property type="component" value="Unassembled WGS sequence"/>
</dbReference>
<reference evidence="1 2" key="1">
    <citation type="submission" date="2019-03" db="EMBL/GenBank/DDBJ databases">
        <title>First draft genome of Liparis tanakae, snailfish: a comprehensive survey of snailfish specific genes.</title>
        <authorList>
            <person name="Kim W."/>
            <person name="Song I."/>
            <person name="Jeong J.-H."/>
            <person name="Kim D."/>
            <person name="Kim S."/>
            <person name="Ryu S."/>
            <person name="Song J.Y."/>
            <person name="Lee S.K."/>
        </authorList>
    </citation>
    <scope>NUCLEOTIDE SEQUENCE [LARGE SCALE GENOMIC DNA]</scope>
    <source>
        <tissue evidence="1">Muscle</tissue>
    </source>
</reference>
<dbReference type="EMBL" id="SRLO01000285">
    <property type="protein sequence ID" value="TNN62867.1"/>
    <property type="molecule type" value="Genomic_DNA"/>
</dbReference>
<evidence type="ECO:0000313" key="1">
    <source>
        <dbReference type="EMBL" id="TNN62867.1"/>
    </source>
</evidence>
<name>A0A4Z2HAE4_9TELE</name>
<protein>
    <submittedName>
        <fullName evidence="1">Uncharacterized protein</fullName>
    </submittedName>
</protein>
<keyword evidence="2" id="KW-1185">Reference proteome</keyword>
<evidence type="ECO:0000313" key="2">
    <source>
        <dbReference type="Proteomes" id="UP000314294"/>
    </source>
</evidence>
<organism evidence="1 2">
    <name type="scientific">Liparis tanakae</name>
    <name type="common">Tanaka's snailfish</name>
    <dbReference type="NCBI Taxonomy" id="230148"/>
    <lineage>
        <taxon>Eukaryota</taxon>
        <taxon>Metazoa</taxon>
        <taxon>Chordata</taxon>
        <taxon>Craniata</taxon>
        <taxon>Vertebrata</taxon>
        <taxon>Euteleostomi</taxon>
        <taxon>Actinopterygii</taxon>
        <taxon>Neopterygii</taxon>
        <taxon>Teleostei</taxon>
        <taxon>Neoteleostei</taxon>
        <taxon>Acanthomorphata</taxon>
        <taxon>Eupercaria</taxon>
        <taxon>Perciformes</taxon>
        <taxon>Cottioidei</taxon>
        <taxon>Cottales</taxon>
        <taxon>Liparidae</taxon>
        <taxon>Liparis</taxon>
    </lineage>
</organism>
<dbReference type="AlphaFoldDB" id="A0A4Z2HAE4"/>
<accession>A0A4Z2HAE4</accession>